<accession>Q4S6N1</accession>
<evidence type="ECO:0000313" key="1">
    <source>
        <dbReference type="EMBL" id="CAG03701.1"/>
    </source>
</evidence>
<reference evidence="1" key="1">
    <citation type="journal article" date="2004" name="Nature">
        <title>Genome duplication in the teleost fish Tetraodon nigroviridis reveals the early vertebrate proto-karyotype.</title>
        <authorList>
            <person name="Jaillon O."/>
            <person name="Aury J.-M."/>
            <person name="Brunet F."/>
            <person name="Petit J.-L."/>
            <person name="Stange-Thomann N."/>
            <person name="Mauceli E."/>
            <person name="Bouneau L."/>
            <person name="Fischer C."/>
            <person name="Ozouf-Costaz C."/>
            <person name="Bernot A."/>
            <person name="Nicaud S."/>
            <person name="Jaffe D."/>
            <person name="Fisher S."/>
            <person name="Lutfalla G."/>
            <person name="Dossat C."/>
            <person name="Segurens B."/>
            <person name="Dasilva C."/>
            <person name="Salanoubat M."/>
            <person name="Levy M."/>
            <person name="Boudet N."/>
            <person name="Castellano S."/>
            <person name="Anthouard V."/>
            <person name="Jubin C."/>
            <person name="Castelli V."/>
            <person name="Katinka M."/>
            <person name="Vacherie B."/>
            <person name="Biemont C."/>
            <person name="Skalli Z."/>
            <person name="Cattolico L."/>
            <person name="Poulain J."/>
            <person name="De Berardinis V."/>
            <person name="Cruaud C."/>
            <person name="Duprat S."/>
            <person name="Brottier P."/>
            <person name="Coutanceau J.-P."/>
            <person name="Gouzy J."/>
            <person name="Parra G."/>
            <person name="Lardier G."/>
            <person name="Chapple C."/>
            <person name="McKernan K.J."/>
            <person name="McEwan P."/>
            <person name="Bosak S."/>
            <person name="Kellis M."/>
            <person name="Volff J.-N."/>
            <person name="Guigo R."/>
            <person name="Zody M.C."/>
            <person name="Mesirov J."/>
            <person name="Lindblad-Toh K."/>
            <person name="Birren B."/>
            <person name="Nusbaum C."/>
            <person name="Kahn D."/>
            <person name="Robinson-Rechavi M."/>
            <person name="Laudet V."/>
            <person name="Schachter V."/>
            <person name="Quetier F."/>
            <person name="Saurin W."/>
            <person name="Scarpelli C."/>
            <person name="Wincker P."/>
            <person name="Lander E.S."/>
            <person name="Weissenbach J."/>
            <person name="Roest Crollius H."/>
        </authorList>
    </citation>
    <scope>NUCLEOTIDE SEQUENCE [LARGE SCALE GENOMIC DNA]</scope>
</reference>
<sequence>MNPIESRDSLLPKLKEELKSQGKTTWIQYRLHQEEIMSSVFAAKSTYGAAQVRGQAIIFLITL</sequence>
<dbReference type="KEGG" id="tng:GSTEN00023208G001"/>
<protein>
    <submittedName>
        <fullName evidence="1">(spotted green pufferfish) hypothetical protein</fullName>
    </submittedName>
</protein>
<dbReference type="EMBL" id="CAAE01014724">
    <property type="protein sequence ID" value="CAG03701.1"/>
    <property type="molecule type" value="Genomic_DNA"/>
</dbReference>
<proteinExistence type="predicted"/>
<organism evidence="1">
    <name type="scientific">Tetraodon nigroviridis</name>
    <name type="common">Spotted green pufferfish</name>
    <name type="synonym">Chelonodon nigroviridis</name>
    <dbReference type="NCBI Taxonomy" id="99883"/>
    <lineage>
        <taxon>Eukaryota</taxon>
        <taxon>Metazoa</taxon>
        <taxon>Chordata</taxon>
        <taxon>Craniata</taxon>
        <taxon>Vertebrata</taxon>
        <taxon>Euteleostomi</taxon>
        <taxon>Actinopterygii</taxon>
        <taxon>Neopterygii</taxon>
        <taxon>Teleostei</taxon>
        <taxon>Neoteleostei</taxon>
        <taxon>Acanthomorphata</taxon>
        <taxon>Eupercaria</taxon>
        <taxon>Tetraodontiformes</taxon>
        <taxon>Tetradontoidea</taxon>
        <taxon>Tetraodontidae</taxon>
        <taxon>Tetraodon</taxon>
    </lineage>
</organism>
<dbReference type="AlphaFoldDB" id="Q4S6N1"/>
<name>Q4S6N1_TETNG</name>
<comment type="caution">
    <text evidence="1">The sequence shown here is derived from an EMBL/GenBank/DDBJ whole genome shotgun (WGS) entry which is preliminary data.</text>
</comment>
<reference evidence="1" key="2">
    <citation type="submission" date="2004-02" db="EMBL/GenBank/DDBJ databases">
        <authorList>
            <consortium name="Genoscope"/>
            <consortium name="Whitehead Institute Centre for Genome Research"/>
        </authorList>
    </citation>
    <scope>NUCLEOTIDE SEQUENCE</scope>
</reference>
<gene>
    <name evidence="1" type="ORF">GSTENG00023208001</name>
</gene>